<name>A0A1F6G9U0_9PROT</name>
<dbReference type="AlphaFoldDB" id="A0A1F6G9U0"/>
<gene>
    <name evidence="1" type="ORF">A2527_12950</name>
</gene>
<accession>A0A1F6G9U0</accession>
<protein>
    <submittedName>
        <fullName evidence="1">Uncharacterized protein</fullName>
    </submittedName>
</protein>
<sequence>MPGLEFRMAKTKSRYLIYTKGGNEVVFTAFGLKYAKHTKFDWVLKIPQDRVESLKNVRGIALHLKEGELIIPQSAIDLIHKVDLS</sequence>
<comment type="caution">
    <text evidence="1">The sequence shown here is derived from an EMBL/GenBank/DDBJ whole genome shotgun (WGS) entry which is preliminary data.</text>
</comment>
<proteinExistence type="predicted"/>
<evidence type="ECO:0000313" key="1">
    <source>
        <dbReference type="EMBL" id="OGG94848.1"/>
    </source>
</evidence>
<organism evidence="1 2">
    <name type="scientific">Candidatus Lambdaproteobacteria bacterium RIFOXYD2_FULL_50_16</name>
    <dbReference type="NCBI Taxonomy" id="1817772"/>
    <lineage>
        <taxon>Bacteria</taxon>
        <taxon>Pseudomonadati</taxon>
        <taxon>Pseudomonadota</taxon>
        <taxon>Candidatus Lambdaproteobacteria</taxon>
    </lineage>
</organism>
<evidence type="ECO:0000313" key="2">
    <source>
        <dbReference type="Proteomes" id="UP000178449"/>
    </source>
</evidence>
<dbReference type="EMBL" id="MFNE01000033">
    <property type="protein sequence ID" value="OGG94848.1"/>
    <property type="molecule type" value="Genomic_DNA"/>
</dbReference>
<reference evidence="1 2" key="1">
    <citation type="journal article" date="2016" name="Nat. Commun.">
        <title>Thousands of microbial genomes shed light on interconnected biogeochemical processes in an aquifer system.</title>
        <authorList>
            <person name="Anantharaman K."/>
            <person name="Brown C.T."/>
            <person name="Hug L.A."/>
            <person name="Sharon I."/>
            <person name="Castelle C.J."/>
            <person name="Probst A.J."/>
            <person name="Thomas B.C."/>
            <person name="Singh A."/>
            <person name="Wilkins M.J."/>
            <person name="Karaoz U."/>
            <person name="Brodie E.L."/>
            <person name="Williams K.H."/>
            <person name="Hubbard S.S."/>
            <person name="Banfield J.F."/>
        </authorList>
    </citation>
    <scope>NUCLEOTIDE SEQUENCE [LARGE SCALE GENOMIC DNA]</scope>
</reference>
<dbReference type="Proteomes" id="UP000178449">
    <property type="component" value="Unassembled WGS sequence"/>
</dbReference>